<dbReference type="InterPro" id="IPR011250">
    <property type="entry name" value="OMP/PagP_B-barrel"/>
</dbReference>
<proteinExistence type="predicted"/>
<organism evidence="2">
    <name type="scientific">hydrothermal vent metagenome</name>
    <dbReference type="NCBI Taxonomy" id="652676"/>
    <lineage>
        <taxon>unclassified sequences</taxon>
        <taxon>metagenomes</taxon>
        <taxon>ecological metagenomes</taxon>
    </lineage>
</organism>
<reference evidence="2" key="1">
    <citation type="submission" date="2018-06" db="EMBL/GenBank/DDBJ databases">
        <authorList>
            <person name="Zhirakovskaya E."/>
        </authorList>
    </citation>
    <scope>NUCLEOTIDE SEQUENCE</scope>
</reference>
<accession>A0A3B0U4K4</accession>
<dbReference type="SUPFAM" id="SSF56925">
    <property type="entry name" value="OMPA-like"/>
    <property type="match status" value="1"/>
</dbReference>
<sequence length="262" mass="29733">MLNVPEASNVKMNSYTAMRKYLLVFVAVMFTFSGFAQKTADIGVWGGASSYWGDMTEVNYGESLNPMFGAYFRYNFNPRYSLRAMYLTGHIGAKGFMENSGWEYYKATHDLSLLMEINFLKYILGFKKTPITSYLLAGLGVMYYPYILDPAAIHQFNPMHNKGNIELSQSVVAATFPFGMGVKMNLGKRLGIGLEVLFRKLFDDRLDNLDDPLAYSAGSGKEVFYTDSWHNNDYAVFMGLHLTYKIYLGKQVCPVYDSKIKN</sequence>
<feature type="domain" description="DUF6089" evidence="1">
    <location>
        <begin position="22"/>
        <end position="253"/>
    </location>
</feature>
<dbReference type="Gene3D" id="2.40.160.20">
    <property type="match status" value="1"/>
</dbReference>
<dbReference type="InterPro" id="IPR045743">
    <property type="entry name" value="DUF6089"/>
</dbReference>
<protein>
    <recommendedName>
        <fullName evidence="1">DUF6089 domain-containing protein</fullName>
    </recommendedName>
</protein>
<evidence type="ECO:0000259" key="1">
    <source>
        <dbReference type="Pfam" id="PF19573"/>
    </source>
</evidence>
<evidence type="ECO:0000313" key="2">
    <source>
        <dbReference type="EMBL" id="VAW23920.1"/>
    </source>
</evidence>
<gene>
    <name evidence="2" type="ORF">MNBD_BACTEROID01-63</name>
</gene>
<dbReference type="Pfam" id="PF19573">
    <property type="entry name" value="DUF6089"/>
    <property type="match status" value="1"/>
</dbReference>
<dbReference type="AlphaFoldDB" id="A0A3B0U4K4"/>
<dbReference type="EMBL" id="UOEP01000203">
    <property type="protein sequence ID" value="VAW23920.1"/>
    <property type="molecule type" value="Genomic_DNA"/>
</dbReference>
<name>A0A3B0U4K4_9ZZZZ</name>